<reference evidence="2" key="1">
    <citation type="submission" date="2022-01" db="EMBL/GenBank/DDBJ databases">
        <title>Genome-Based Taxonomic Classification of the Phylum Actinobacteria.</title>
        <authorList>
            <person name="Gao Y."/>
        </authorList>
    </citation>
    <scope>NUCLEOTIDE SEQUENCE</scope>
    <source>
        <strain evidence="2">KLBMP 8922</strain>
    </source>
</reference>
<evidence type="ECO:0008006" key="4">
    <source>
        <dbReference type="Google" id="ProtNLM"/>
    </source>
</evidence>
<evidence type="ECO:0000313" key="2">
    <source>
        <dbReference type="EMBL" id="MCF2534040.1"/>
    </source>
</evidence>
<dbReference type="InterPro" id="IPR029063">
    <property type="entry name" value="SAM-dependent_MTases_sf"/>
</dbReference>
<dbReference type="EMBL" id="JAKFHA010000076">
    <property type="protein sequence ID" value="MCF2534040.1"/>
    <property type="molecule type" value="Genomic_DNA"/>
</dbReference>
<dbReference type="Proteomes" id="UP001165378">
    <property type="component" value="Unassembled WGS sequence"/>
</dbReference>
<keyword evidence="3" id="KW-1185">Reference proteome</keyword>
<dbReference type="AlphaFoldDB" id="A0AA41Q9G9"/>
<organism evidence="2 3">
    <name type="scientific">Yinghuangia soli</name>
    <dbReference type="NCBI Taxonomy" id="2908204"/>
    <lineage>
        <taxon>Bacteria</taxon>
        <taxon>Bacillati</taxon>
        <taxon>Actinomycetota</taxon>
        <taxon>Actinomycetes</taxon>
        <taxon>Kitasatosporales</taxon>
        <taxon>Streptomycetaceae</taxon>
        <taxon>Yinghuangia</taxon>
    </lineage>
</organism>
<gene>
    <name evidence="2" type="ORF">LZ495_43415</name>
</gene>
<feature type="region of interest" description="Disordered" evidence="1">
    <location>
        <begin position="1"/>
        <end position="30"/>
    </location>
</feature>
<evidence type="ECO:0000313" key="3">
    <source>
        <dbReference type="Proteomes" id="UP001165378"/>
    </source>
</evidence>
<proteinExistence type="predicted"/>
<comment type="caution">
    <text evidence="2">The sequence shown here is derived from an EMBL/GenBank/DDBJ whole genome shotgun (WGS) entry which is preliminary data.</text>
</comment>
<name>A0AA41Q9G9_9ACTN</name>
<protein>
    <recommendedName>
        <fullName evidence="4">Phospholipase</fullName>
    </recommendedName>
</protein>
<dbReference type="RefSeq" id="WP_235058836.1">
    <property type="nucleotide sequence ID" value="NZ_JAKFHA010000076.1"/>
</dbReference>
<feature type="compositionally biased region" description="Basic and acidic residues" evidence="1">
    <location>
        <begin position="1"/>
        <end position="18"/>
    </location>
</feature>
<accession>A0AA41Q9G9</accession>
<sequence>MHDHPHTHDHPHARDHAGAHTHSHTLAPSREGSVVLDIGAGTGALIIETAPEYDTLEIEVSPVRDDTCRTHAAVRPRDLPGGTAFCAVITPLPVGEYTVWRDPATPAGRISVRDGEVSRVRWP</sequence>
<evidence type="ECO:0000256" key="1">
    <source>
        <dbReference type="SAM" id="MobiDB-lite"/>
    </source>
</evidence>
<dbReference type="SUPFAM" id="SSF53335">
    <property type="entry name" value="S-adenosyl-L-methionine-dependent methyltransferases"/>
    <property type="match status" value="1"/>
</dbReference>